<feature type="region of interest" description="Disordered" evidence="7">
    <location>
        <begin position="44"/>
        <end position="66"/>
    </location>
</feature>
<comment type="cofactor">
    <cofactor evidence="1">
        <name>Zn(2+)</name>
        <dbReference type="ChEBI" id="CHEBI:29105"/>
    </cofactor>
</comment>
<dbReference type="CDD" id="cd07333">
    <property type="entry name" value="M48C_bepA_like"/>
    <property type="match status" value="1"/>
</dbReference>
<dbReference type="GO" id="GO:0051603">
    <property type="term" value="P:proteolysis involved in protein catabolic process"/>
    <property type="evidence" value="ECO:0007669"/>
    <property type="project" value="TreeGrafter"/>
</dbReference>
<evidence type="ECO:0000256" key="8">
    <source>
        <dbReference type="SAM" id="SignalP"/>
    </source>
</evidence>
<dbReference type="GO" id="GO:0016020">
    <property type="term" value="C:membrane"/>
    <property type="evidence" value="ECO:0007669"/>
    <property type="project" value="TreeGrafter"/>
</dbReference>
<keyword evidence="3" id="KW-0479">Metal-binding</keyword>
<feature type="region of interest" description="Disordered" evidence="7">
    <location>
        <begin position="109"/>
        <end position="168"/>
    </location>
</feature>
<keyword evidence="2" id="KW-0645">Protease</keyword>
<dbReference type="Proteomes" id="UP000320055">
    <property type="component" value="Unassembled WGS sequence"/>
</dbReference>
<evidence type="ECO:0000256" key="2">
    <source>
        <dbReference type="ARBA" id="ARBA00022670"/>
    </source>
</evidence>
<sequence length="631" mass="70770">MKLYLNLLCIFFSLFYFSGVAVAELSLTEEETKRVTKVNTEEVENNNNVDSVPETTTAEPAKNDNELSKIFPGCPLVEETVPTVIVETKIIEETVTEATQTEEINANVEDAISNDTSIEKNESTEVTPTESVSPDVEEAEETTDRDSTPKETAETDSEVASQEKKCPTPEEIARYQKFAEADSLYLAGEKVAAAKIYQELKEPWDREHILNNQSKPIYKPEELSPGGKVYWRTYQQGKKQQLESKIFTPLELLVKKDPEFIPGHIAYTEELMAIEKEAKAYGVMERAIGLYPNEVQLLRAKIDTDVQGERWLEASISARQFALFNPDIPEAEEFTLLADRYLEKYQDEIEEELTWNAIGNAITGAAGFALTGNLFGPISAIDTTIMLLQGESNLGDRFAKRARKQLPMVEDEEVLNYVQKIGNKIASVAGRDDFEYEFFVIMDDSLNAFALPGGKVFVNAGAIMKTDSEAELAGLLAHEVAHSVLSHGFQLVTRGNLTSNVTQYIPYVGSTAGSLIVMNYSRDMERQADVFGTRILVAADYAADGVRNLMAKLGESNAENEEYQEPPAWLSTHPNTDKRVSYIEELVISNNLNRYAYEGVIEHQKIKQKTQQLWQEYQAEKEAKKKDDESD</sequence>
<name>A0A563VVB9_9CYAN</name>
<evidence type="ECO:0000256" key="5">
    <source>
        <dbReference type="ARBA" id="ARBA00022833"/>
    </source>
</evidence>
<feature type="domain" description="Peptidase M48" evidence="9">
    <location>
        <begin position="416"/>
        <end position="586"/>
    </location>
</feature>
<dbReference type="Gene3D" id="3.30.2010.10">
    <property type="entry name" value="Metalloproteases ('zincins'), catalytic domain"/>
    <property type="match status" value="1"/>
</dbReference>
<dbReference type="PANTHER" id="PTHR22726:SF1">
    <property type="entry name" value="METALLOENDOPEPTIDASE OMA1, MITOCHONDRIAL"/>
    <property type="match status" value="1"/>
</dbReference>
<organism evidence="10 11">
    <name type="scientific">Hyella patelloides LEGE 07179</name>
    <dbReference type="NCBI Taxonomy" id="945734"/>
    <lineage>
        <taxon>Bacteria</taxon>
        <taxon>Bacillati</taxon>
        <taxon>Cyanobacteriota</taxon>
        <taxon>Cyanophyceae</taxon>
        <taxon>Pleurocapsales</taxon>
        <taxon>Hyellaceae</taxon>
        <taxon>Hyella</taxon>
    </lineage>
</organism>
<evidence type="ECO:0000259" key="9">
    <source>
        <dbReference type="Pfam" id="PF01435"/>
    </source>
</evidence>
<evidence type="ECO:0000313" key="11">
    <source>
        <dbReference type="Proteomes" id="UP000320055"/>
    </source>
</evidence>
<dbReference type="EMBL" id="CAACVJ010000256">
    <property type="protein sequence ID" value="VEP15347.1"/>
    <property type="molecule type" value="Genomic_DNA"/>
</dbReference>
<keyword evidence="5" id="KW-0862">Zinc</keyword>
<proteinExistence type="predicted"/>
<keyword evidence="8" id="KW-0732">Signal</keyword>
<dbReference type="InterPro" id="IPR051156">
    <property type="entry name" value="Mito/Outer_Membr_Metalloprot"/>
</dbReference>
<keyword evidence="6" id="KW-0482">Metalloprotease</keyword>
<dbReference type="PANTHER" id="PTHR22726">
    <property type="entry name" value="METALLOENDOPEPTIDASE OMA1"/>
    <property type="match status" value="1"/>
</dbReference>
<evidence type="ECO:0000256" key="7">
    <source>
        <dbReference type="SAM" id="MobiDB-lite"/>
    </source>
</evidence>
<feature type="signal peptide" evidence="8">
    <location>
        <begin position="1"/>
        <end position="23"/>
    </location>
</feature>
<dbReference type="OrthoDB" id="9810445at2"/>
<dbReference type="RefSeq" id="WP_144874128.1">
    <property type="nucleotide sequence ID" value="NZ_LR214066.1"/>
</dbReference>
<dbReference type="AlphaFoldDB" id="A0A563VVB9"/>
<keyword evidence="4" id="KW-0378">Hydrolase</keyword>
<evidence type="ECO:0000256" key="6">
    <source>
        <dbReference type="ARBA" id="ARBA00023049"/>
    </source>
</evidence>
<dbReference type="GO" id="GO:0004222">
    <property type="term" value="F:metalloendopeptidase activity"/>
    <property type="evidence" value="ECO:0007669"/>
    <property type="project" value="InterPro"/>
</dbReference>
<reference evidence="10 11" key="1">
    <citation type="submission" date="2019-01" db="EMBL/GenBank/DDBJ databases">
        <authorList>
            <person name="Brito A."/>
        </authorList>
    </citation>
    <scope>NUCLEOTIDE SEQUENCE [LARGE SCALE GENOMIC DNA]</scope>
    <source>
        <strain evidence="10">1</strain>
    </source>
</reference>
<dbReference type="GO" id="GO:0046872">
    <property type="term" value="F:metal ion binding"/>
    <property type="evidence" value="ECO:0007669"/>
    <property type="project" value="UniProtKB-KW"/>
</dbReference>
<protein>
    <submittedName>
        <fullName evidence="10">Peptidase family M48</fullName>
    </submittedName>
</protein>
<accession>A0A563VVB9</accession>
<evidence type="ECO:0000313" key="10">
    <source>
        <dbReference type="EMBL" id="VEP15347.1"/>
    </source>
</evidence>
<evidence type="ECO:0000256" key="4">
    <source>
        <dbReference type="ARBA" id="ARBA00022801"/>
    </source>
</evidence>
<evidence type="ECO:0000256" key="3">
    <source>
        <dbReference type="ARBA" id="ARBA00022723"/>
    </source>
</evidence>
<evidence type="ECO:0000256" key="1">
    <source>
        <dbReference type="ARBA" id="ARBA00001947"/>
    </source>
</evidence>
<keyword evidence="11" id="KW-1185">Reference proteome</keyword>
<feature type="compositionally biased region" description="Basic and acidic residues" evidence="7">
    <location>
        <begin position="142"/>
        <end position="153"/>
    </location>
</feature>
<feature type="chain" id="PRO_5021992526" evidence="8">
    <location>
        <begin position="24"/>
        <end position="631"/>
    </location>
</feature>
<dbReference type="Pfam" id="PF01435">
    <property type="entry name" value="Peptidase_M48"/>
    <property type="match status" value="1"/>
</dbReference>
<gene>
    <name evidence="10" type="ORF">H1P_3290003</name>
</gene>
<dbReference type="InterPro" id="IPR001915">
    <property type="entry name" value="Peptidase_M48"/>
</dbReference>